<feature type="transmembrane region" description="Helical" evidence="2">
    <location>
        <begin position="235"/>
        <end position="253"/>
    </location>
</feature>
<dbReference type="EMBL" id="SAEB01000001">
    <property type="protein sequence ID" value="RVD89118.1"/>
    <property type="molecule type" value="Genomic_DNA"/>
</dbReference>
<keyword evidence="3" id="KW-0732">Signal</keyword>
<dbReference type="OrthoDB" id="5426305at2759"/>
<dbReference type="Proteomes" id="UP000283090">
    <property type="component" value="Unassembled WGS sequence"/>
</dbReference>
<protein>
    <submittedName>
        <fullName evidence="4">Uncharacterized protein</fullName>
    </submittedName>
</protein>
<keyword evidence="2" id="KW-1133">Transmembrane helix</keyword>
<feature type="compositionally biased region" description="Polar residues" evidence="1">
    <location>
        <begin position="200"/>
        <end position="215"/>
    </location>
</feature>
<feature type="region of interest" description="Disordered" evidence="1">
    <location>
        <begin position="197"/>
        <end position="216"/>
    </location>
</feature>
<dbReference type="GeneID" id="93582450"/>
<keyword evidence="2" id="KW-0812">Transmembrane</keyword>
<proteinExistence type="predicted"/>
<keyword evidence="2" id="KW-0472">Membrane</keyword>
<evidence type="ECO:0000256" key="1">
    <source>
        <dbReference type="SAM" id="MobiDB-lite"/>
    </source>
</evidence>
<feature type="chain" id="PRO_5019023048" evidence="3">
    <location>
        <begin position="20"/>
        <end position="254"/>
    </location>
</feature>
<feature type="signal peptide" evidence="3">
    <location>
        <begin position="1"/>
        <end position="19"/>
    </location>
</feature>
<evidence type="ECO:0000256" key="3">
    <source>
        <dbReference type="SAM" id="SignalP"/>
    </source>
</evidence>
<organism evidence="4 5">
    <name type="scientific">Arthrobotrys flagrans</name>
    <name type="common">Nematode-trapping fungus</name>
    <name type="synonym">Trichothecium flagrans</name>
    <dbReference type="NCBI Taxonomy" id="97331"/>
    <lineage>
        <taxon>Eukaryota</taxon>
        <taxon>Fungi</taxon>
        <taxon>Dikarya</taxon>
        <taxon>Ascomycota</taxon>
        <taxon>Pezizomycotina</taxon>
        <taxon>Orbiliomycetes</taxon>
        <taxon>Orbiliales</taxon>
        <taxon>Orbiliaceae</taxon>
        <taxon>Arthrobotrys</taxon>
    </lineage>
</organism>
<evidence type="ECO:0000256" key="2">
    <source>
        <dbReference type="SAM" id="Phobius"/>
    </source>
</evidence>
<comment type="caution">
    <text evidence="4">The sequence shown here is derived from an EMBL/GenBank/DDBJ whole genome shotgun (WGS) entry which is preliminary data.</text>
</comment>
<keyword evidence="5" id="KW-1185">Reference proteome</keyword>
<evidence type="ECO:0000313" key="4">
    <source>
        <dbReference type="EMBL" id="RVD89118.1"/>
    </source>
</evidence>
<evidence type="ECO:0000313" key="5">
    <source>
        <dbReference type="Proteomes" id="UP000283090"/>
    </source>
</evidence>
<accession>A0A437ADC7</accession>
<reference evidence="4 5" key="1">
    <citation type="submission" date="2019-01" db="EMBL/GenBank/DDBJ databases">
        <title>Intercellular communication is required for trap formation in the nematode-trapping fungus Duddingtonia flagrans.</title>
        <authorList>
            <person name="Youssar L."/>
            <person name="Wernet V."/>
            <person name="Hensel N."/>
            <person name="Hildebrandt H.-G."/>
            <person name="Fischer R."/>
        </authorList>
    </citation>
    <scope>NUCLEOTIDE SEQUENCE [LARGE SCALE GENOMIC DNA]</scope>
    <source>
        <strain evidence="4 5">CBS H-5679</strain>
    </source>
</reference>
<dbReference type="RefSeq" id="XP_067494662.1">
    <property type="nucleotide sequence ID" value="XM_067630003.1"/>
</dbReference>
<dbReference type="VEuPathDB" id="FungiDB:DFL_000139"/>
<dbReference type="AlphaFoldDB" id="A0A437ADC7"/>
<name>A0A437ADC7_ARTFL</name>
<dbReference type="STRING" id="97331.A0A437ADC7"/>
<sequence length="254" mass="26798">MKSTVVLFLGSLMGVGAVAAPYGQESKSIELVPTTTECETATWTPYDYNKSTVPYELSHSAPYGHKSKIELNTVGYYGPSSKPAKTTLPTGYLYPYGPEEEPTTTVTSILESTLTVSLSTYEPYGPGPSSSKAGYWTTLATTSCPPSPSSERVPGYVPYTPTLTPVPYENTTPASLYEPETLSPVVYPTTTVYYPPGNEPTPTEYTPGNNTSPTAAPSYVPPPYAGSATSLANNGGFVGMVAGLVGIVAVMIIL</sequence>
<gene>
    <name evidence="4" type="ORF">DFL_000139</name>
</gene>